<dbReference type="RefSeq" id="WP_196206430.1">
    <property type="nucleotide sequence ID" value="NZ_JADPUN010000405.1"/>
</dbReference>
<dbReference type="Gene3D" id="3.20.20.140">
    <property type="entry name" value="Metal-dependent hydrolases"/>
    <property type="match status" value="1"/>
</dbReference>
<dbReference type="InterPro" id="IPR011059">
    <property type="entry name" value="Metal-dep_hydrolase_composite"/>
</dbReference>
<proteinExistence type="predicted"/>
<keyword evidence="5" id="KW-1185">Reference proteome</keyword>
<dbReference type="InterPro" id="IPR006680">
    <property type="entry name" value="Amidohydro-rel"/>
</dbReference>
<dbReference type="InterPro" id="IPR006311">
    <property type="entry name" value="TAT_signal"/>
</dbReference>
<dbReference type="Gene3D" id="2.30.40.10">
    <property type="entry name" value="Urease, subunit C, domain 1"/>
    <property type="match status" value="1"/>
</dbReference>
<evidence type="ECO:0000313" key="4">
    <source>
        <dbReference type="EMBL" id="MBF9134963.1"/>
    </source>
</evidence>
<dbReference type="EMBL" id="JADPUN010000405">
    <property type="protein sequence ID" value="MBF9134963.1"/>
    <property type="molecule type" value="Genomic_DNA"/>
</dbReference>
<organism evidence="4 5">
    <name type="scientific">Plantactinospora alkalitolerans</name>
    <dbReference type="NCBI Taxonomy" id="2789879"/>
    <lineage>
        <taxon>Bacteria</taxon>
        <taxon>Bacillati</taxon>
        <taxon>Actinomycetota</taxon>
        <taxon>Actinomycetes</taxon>
        <taxon>Micromonosporales</taxon>
        <taxon>Micromonosporaceae</taxon>
        <taxon>Plantactinospora</taxon>
    </lineage>
</organism>
<dbReference type="InterPro" id="IPR050287">
    <property type="entry name" value="MTA/SAH_deaminase"/>
</dbReference>
<evidence type="ECO:0000256" key="1">
    <source>
        <dbReference type="ARBA" id="ARBA00022801"/>
    </source>
</evidence>
<keyword evidence="1" id="KW-0378">Hydrolase</keyword>
<dbReference type="PANTHER" id="PTHR43794:SF11">
    <property type="entry name" value="AMIDOHYDROLASE-RELATED DOMAIN-CONTAINING PROTEIN"/>
    <property type="match status" value="1"/>
</dbReference>
<feature type="chain" id="PRO_5045204328" evidence="2">
    <location>
        <begin position="38"/>
        <end position="478"/>
    </location>
</feature>
<gene>
    <name evidence="4" type="ORF">I0C86_39485</name>
</gene>
<reference evidence="4 5" key="1">
    <citation type="submission" date="2020-11" db="EMBL/GenBank/DDBJ databases">
        <title>A novel isolate from a Black sea contaminated sediment with potential to produce alkanes: Plantactinospora alkalitolerans sp. nov.</title>
        <authorList>
            <person name="Carro L."/>
            <person name="Veyisoglu A."/>
            <person name="Guven K."/>
            <person name="Schumann P."/>
            <person name="Klenk H.-P."/>
            <person name="Sahin N."/>
        </authorList>
    </citation>
    <scope>NUCLEOTIDE SEQUENCE [LARGE SCALE GENOMIC DNA]</scope>
    <source>
        <strain evidence="4 5">S1510</strain>
    </source>
</reference>
<feature type="domain" description="Amidohydrolase-related" evidence="3">
    <location>
        <begin position="98"/>
        <end position="452"/>
    </location>
</feature>
<dbReference type="PROSITE" id="PS51318">
    <property type="entry name" value="TAT"/>
    <property type="match status" value="1"/>
</dbReference>
<evidence type="ECO:0000259" key="3">
    <source>
        <dbReference type="Pfam" id="PF01979"/>
    </source>
</evidence>
<dbReference type="PANTHER" id="PTHR43794">
    <property type="entry name" value="AMINOHYDROLASE SSNA-RELATED"/>
    <property type="match status" value="1"/>
</dbReference>
<keyword evidence="2" id="KW-0732">Signal</keyword>
<feature type="signal peptide" evidence="2">
    <location>
        <begin position="1"/>
        <end position="37"/>
    </location>
</feature>
<name>A0ABS0H9X4_9ACTN</name>
<dbReference type="SUPFAM" id="SSF51338">
    <property type="entry name" value="Composite domain of metallo-dependent hydrolases"/>
    <property type="match status" value="1"/>
</dbReference>
<evidence type="ECO:0000256" key="2">
    <source>
        <dbReference type="SAM" id="SignalP"/>
    </source>
</evidence>
<accession>A0ABS0H9X4</accession>
<comment type="caution">
    <text evidence="4">The sequence shown here is derived from an EMBL/GenBank/DDBJ whole genome shotgun (WGS) entry which is preliminary data.</text>
</comment>
<evidence type="ECO:0000313" key="5">
    <source>
        <dbReference type="Proteomes" id="UP000638560"/>
    </source>
</evidence>
<dbReference type="Pfam" id="PF01979">
    <property type="entry name" value="Amidohydro_1"/>
    <property type="match status" value="1"/>
</dbReference>
<protein>
    <submittedName>
        <fullName evidence="4">Amidohydrolase family protein</fullName>
    </submittedName>
</protein>
<dbReference type="SUPFAM" id="SSF51556">
    <property type="entry name" value="Metallo-dependent hydrolases"/>
    <property type="match status" value="1"/>
</dbReference>
<dbReference type="InterPro" id="IPR032466">
    <property type="entry name" value="Metal_Hydrolase"/>
</dbReference>
<sequence>MSVDNIRRLAQLPVTRKQLLSLAAVAGLGGAALPASAPVNAAAERSTVIRGGYLITMDSSLGSIARGDVLIIGSTIVGVGPNLSVPSGTEVIDASGMIVMPGLIDNHRHMWESLIRGRSVNSTFGQYFTDVPFGVSTRLTADDVYYGTLLGAYEAIDSGITTVLDWAHGTNTRAHALAGIRALTDSGIRAVYAYGPPASATAADSPPSTDDILAAKALTDNAPMVGLAIGTRNPETATAQVWQRIQQDIRLAQQLGVPVTLHAGLQPVATYAPRMLDSVGLLNGNVTFIHGNLFTSADLALIKSRGAHLTASPLVEMQMVGPDILPASVAAGIRPAVSADIVAASTGDLLDNLRASIASHRMLAQQAALKAGTTLSTLPPPGLRDVLSYVTTNPAAALGITWQVGSLSPGKQADVIVIDSTDLNLFLTDPRDAVVHAAHPGNISWVFVAGEVRKRAGELVADLTTLRANAKAARDRLG</sequence>
<dbReference type="Proteomes" id="UP000638560">
    <property type="component" value="Unassembled WGS sequence"/>
</dbReference>